<evidence type="ECO:0000256" key="5">
    <source>
        <dbReference type="ARBA" id="ARBA00022989"/>
    </source>
</evidence>
<feature type="transmembrane region" description="Helical" evidence="8">
    <location>
        <begin position="134"/>
        <end position="154"/>
    </location>
</feature>
<keyword evidence="2" id="KW-1003">Cell membrane</keyword>
<sequence length="269" mass="30179">MVILFLFISIIITYLIIPYMMHMLIEAKVLAKNYRGENIPIAMGITFVPVMLLNCFILLLFYREMYPILLIFLTATSIMAFVGLADDLMGDRKASGFKGHFYSIFRGRLTTGFLKAWIGGMISLIISLIHSNSISQLIINASIIALFTNLLNLLDLRPGRAIKSYLFLAFLFIVIGISGINQIVLFCIIGYCIGYLPQDIKAKSMMGDAGSNPLGISLGIISIISFSMNIKYFILLLLFLIHVVSEKYSLSQIIKNNSFLNYIDQLGRN</sequence>
<comment type="subcellular location">
    <subcellularLocation>
        <location evidence="1">Cell membrane</location>
        <topology evidence="1">Multi-pass membrane protein</topology>
    </subcellularLocation>
</comment>
<feature type="binding site" evidence="7">
    <location>
        <position position="208"/>
    </location>
    <ligand>
        <name>Mg(2+)</name>
        <dbReference type="ChEBI" id="CHEBI:18420"/>
    </ligand>
</feature>
<dbReference type="EMBL" id="FZOJ01000001">
    <property type="protein sequence ID" value="SNR87054.1"/>
    <property type="molecule type" value="Genomic_DNA"/>
</dbReference>
<dbReference type="PANTHER" id="PTHR22926:SF3">
    <property type="entry name" value="UNDECAPRENYL-PHOSPHATE ALPHA-N-ACETYLGLUCOSAMINYL 1-PHOSPHATE TRANSFERASE"/>
    <property type="match status" value="1"/>
</dbReference>
<feature type="transmembrane region" description="Helical" evidence="8">
    <location>
        <begin position="68"/>
        <end position="88"/>
    </location>
</feature>
<dbReference type="InterPro" id="IPR000715">
    <property type="entry name" value="Glycosyl_transferase_4"/>
</dbReference>
<evidence type="ECO:0000313" key="9">
    <source>
        <dbReference type="EMBL" id="SNR87054.1"/>
    </source>
</evidence>
<gene>
    <name evidence="9" type="ORF">SAMN05446037_1001135</name>
</gene>
<evidence type="ECO:0000256" key="3">
    <source>
        <dbReference type="ARBA" id="ARBA00022679"/>
    </source>
</evidence>
<dbReference type="GO" id="GO:0071555">
    <property type="term" value="P:cell wall organization"/>
    <property type="evidence" value="ECO:0007669"/>
    <property type="project" value="TreeGrafter"/>
</dbReference>
<keyword evidence="4 8" id="KW-0812">Transmembrane</keyword>
<evidence type="ECO:0000256" key="6">
    <source>
        <dbReference type="ARBA" id="ARBA00023136"/>
    </source>
</evidence>
<feature type="transmembrane region" description="Helical" evidence="8">
    <location>
        <begin position="39"/>
        <end position="62"/>
    </location>
</feature>
<evidence type="ECO:0000313" key="10">
    <source>
        <dbReference type="Proteomes" id="UP000198304"/>
    </source>
</evidence>
<keyword evidence="5 8" id="KW-1133">Transmembrane helix</keyword>
<accession>A0A238ZWA8</accession>
<feature type="transmembrane region" description="Helical" evidence="8">
    <location>
        <begin position="6"/>
        <end position="27"/>
    </location>
</feature>
<dbReference type="GO" id="GO:0005886">
    <property type="term" value="C:plasma membrane"/>
    <property type="evidence" value="ECO:0007669"/>
    <property type="project" value="UniProtKB-SubCell"/>
</dbReference>
<evidence type="ECO:0000256" key="4">
    <source>
        <dbReference type="ARBA" id="ARBA00022692"/>
    </source>
</evidence>
<dbReference type="Proteomes" id="UP000198304">
    <property type="component" value="Unassembled WGS sequence"/>
</dbReference>
<feature type="transmembrane region" description="Helical" evidence="8">
    <location>
        <begin position="166"/>
        <end position="196"/>
    </location>
</feature>
<dbReference type="Pfam" id="PF00953">
    <property type="entry name" value="Glycos_transf_4"/>
    <property type="match status" value="1"/>
</dbReference>
<keyword evidence="7" id="KW-0479">Metal-binding</keyword>
<dbReference type="AlphaFoldDB" id="A0A238ZWA8"/>
<feature type="transmembrane region" description="Helical" evidence="8">
    <location>
        <begin position="109"/>
        <end position="128"/>
    </location>
</feature>
<keyword evidence="6 8" id="KW-0472">Membrane</keyword>
<dbReference type="GO" id="GO:0009103">
    <property type="term" value="P:lipopolysaccharide biosynthetic process"/>
    <property type="evidence" value="ECO:0007669"/>
    <property type="project" value="TreeGrafter"/>
</dbReference>
<evidence type="ECO:0000256" key="8">
    <source>
        <dbReference type="SAM" id="Phobius"/>
    </source>
</evidence>
<keyword evidence="10" id="KW-1185">Reference proteome</keyword>
<protein>
    <submittedName>
        <fullName evidence="9">UDP-N-acetylmuramyl pentapeptide phosphotransferase/UDP-N-acetylglucosamine-1-phosphate transferase</fullName>
    </submittedName>
</protein>
<name>A0A238ZWA8_9FIRM</name>
<organism evidence="9 10">
    <name type="scientific">Anaerovirgula multivorans</name>
    <dbReference type="NCBI Taxonomy" id="312168"/>
    <lineage>
        <taxon>Bacteria</taxon>
        <taxon>Bacillati</taxon>
        <taxon>Bacillota</taxon>
        <taxon>Clostridia</taxon>
        <taxon>Peptostreptococcales</taxon>
        <taxon>Natronincolaceae</taxon>
        <taxon>Anaerovirgula</taxon>
    </lineage>
</organism>
<dbReference type="GO" id="GO:0044038">
    <property type="term" value="P:cell wall macromolecule biosynthetic process"/>
    <property type="evidence" value="ECO:0007669"/>
    <property type="project" value="TreeGrafter"/>
</dbReference>
<proteinExistence type="predicted"/>
<feature type="binding site" evidence="7">
    <location>
        <position position="152"/>
    </location>
    <ligand>
        <name>Mg(2+)</name>
        <dbReference type="ChEBI" id="CHEBI:18420"/>
    </ligand>
</feature>
<dbReference type="GO" id="GO:0016780">
    <property type="term" value="F:phosphotransferase activity, for other substituted phosphate groups"/>
    <property type="evidence" value="ECO:0007669"/>
    <property type="project" value="InterPro"/>
</dbReference>
<reference evidence="10" key="1">
    <citation type="submission" date="2017-06" db="EMBL/GenBank/DDBJ databases">
        <authorList>
            <person name="Varghese N."/>
            <person name="Submissions S."/>
        </authorList>
    </citation>
    <scope>NUCLEOTIDE SEQUENCE [LARGE SCALE GENOMIC DNA]</scope>
    <source>
        <strain evidence="10">SCA</strain>
    </source>
</reference>
<keyword evidence="3 9" id="KW-0808">Transferase</keyword>
<dbReference type="PANTHER" id="PTHR22926">
    <property type="entry name" value="PHOSPHO-N-ACETYLMURAMOYL-PENTAPEPTIDE-TRANSFERASE"/>
    <property type="match status" value="1"/>
</dbReference>
<evidence type="ECO:0000256" key="7">
    <source>
        <dbReference type="PIRSR" id="PIRSR600715-1"/>
    </source>
</evidence>
<evidence type="ECO:0000256" key="1">
    <source>
        <dbReference type="ARBA" id="ARBA00004651"/>
    </source>
</evidence>
<comment type="cofactor">
    <cofactor evidence="7">
        <name>Mg(2+)</name>
        <dbReference type="ChEBI" id="CHEBI:18420"/>
    </cofactor>
</comment>
<dbReference type="GO" id="GO:0046872">
    <property type="term" value="F:metal ion binding"/>
    <property type="evidence" value="ECO:0007669"/>
    <property type="project" value="UniProtKB-KW"/>
</dbReference>
<feature type="transmembrane region" description="Helical" evidence="8">
    <location>
        <begin position="216"/>
        <end position="241"/>
    </location>
</feature>
<evidence type="ECO:0000256" key="2">
    <source>
        <dbReference type="ARBA" id="ARBA00022475"/>
    </source>
</evidence>
<keyword evidence="7" id="KW-0460">Magnesium</keyword>